<dbReference type="FunFam" id="3.30.2460.20:FF:000001">
    <property type="entry name" value="Wnt homolog"/>
    <property type="match status" value="1"/>
</dbReference>
<evidence type="ECO:0000256" key="5">
    <source>
        <dbReference type="ARBA" id="ARBA00022525"/>
    </source>
</evidence>
<accession>A0A9D3P686</accession>
<dbReference type="CDD" id="cd19345">
    <property type="entry name" value="Wnt_Wnt2"/>
    <property type="match status" value="1"/>
</dbReference>
<dbReference type="GO" id="GO:0005615">
    <property type="term" value="C:extracellular space"/>
    <property type="evidence" value="ECO:0007669"/>
    <property type="project" value="TreeGrafter"/>
</dbReference>
<dbReference type="SMART" id="SM00097">
    <property type="entry name" value="WNT1"/>
    <property type="match status" value="1"/>
</dbReference>
<dbReference type="GO" id="GO:0045165">
    <property type="term" value="P:cell fate commitment"/>
    <property type="evidence" value="ECO:0007669"/>
    <property type="project" value="TreeGrafter"/>
</dbReference>
<evidence type="ECO:0000256" key="3">
    <source>
        <dbReference type="ARBA" id="ARBA00009458"/>
    </source>
</evidence>
<keyword evidence="5" id="KW-0964">Secreted</keyword>
<feature type="region of interest" description="Disordered" evidence="13">
    <location>
        <begin position="612"/>
        <end position="665"/>
    </location>
</feature>
<evidence type="ECO:0000256" key="4">
    <source>
        <dbReference type="ARBA" id="ARBA00022473"/>
    </source>
</evidence>
<dbReference type="SUPFAM" id="SSF56854">
    <property type="entry name" value="Bcl-2 inhibitors of programmed cell death"/>
    <property type="match status" value="1"/>
</dbReference>
<dbReference type="GO" id="GO:0030182">
    <property type="term" value="P:neuron differentiation"/>
    <property type="evidence" value="ECO:0007669"/>
    <property type="project" value="TreeGrafter"/>
</dbReference>
<dbReference type="GO" id="GO:0005109">
    <property type="term" value="F:frizzled binding"/>
    <property type="evidence" value="ECO:0007669"/>
    <property type="project" value="TreeGrafter"/>
</dbReference>
<dbReference type="InterPro" id="IPR043158">
    <property type="entry name" value="Wnt_C"/>
</dbReference>
<dbReference type="Pfam" id="PF00110">
    <property type="entry name" value="wnt"/>
    <property type="match status" value="1"/>
</dbReference>
<dbReference type="PROSITE" id="PS00246">
    <property type="entry name" value="WNT1"/>
    <property type="match status" value="1"/>
</dbReference>
<gene>
    <name evidence="16" type="ORF">KOW79_003347</name>
</gene>
<dbReference type="AlphaFoldDB" id="A0A9D3P686"/>
<keyword evidence="17" id="KW-1185">Reference proteome</keyword>
<organism evidence="16 17">
    <name type="scientific">Hemibagrus wyckioides</name>
    <dbReference type="NCBI Taxonomy" id="337641"/>
    <lineage>
        <taxon>Eukaryota</taxon>
        <taxon>Metazoa</taxon>
        <taxon>Chordata</taxon>
        <taxon>Craniata</taxon>
        <taxon>Vertebrata</taxon>
        <taxon>Euteleostomi</taxon>
        <taxon>Actinopterygii</taxon>
        <taxon>Neopterygii</taxon>
        <taxon>Teleostei</taxon>
        <taxon>Ostariophysi</taxon>
        <taxon>Siluriformes</taxon>
        <taxon>Bagridae</taxon>
        <taxon>Hemibagrus</taxon>
    </lineage>
</organism>
<dbReference type="Gene3D" id="3.30.2460.20">
    <property type="match status" value="1"/>
</dbReference>
<keyword evidence="7 12" id="KW-0879">Wnt signaling pathway</keyword>
<evidence type="ECO:0000256" key="12">
    <source>
        <dbReference type="RuleBase" id="RU003500"/>
    </source>
</evidence>
<dbReference type="GO" id="GO:0042981">
    <property type="term" value="P:regulation of apoptotic process"/>
    <property type="evidence" value="ECO:0007669"/>
    <property type="project" value="InterPro"/>
</dbReference>
<evidence type="ECO:0000256" key="7">
    <source>
        <dbReference type="ARBA" id="ARBA00022687"/>
    </source>
</evidence>
<keyword evidence="4 12" id="KW-0217">Developmental protein</keyword>
<dbReference type="InterPro" id="IPR009140">
    <property type="entry name" value="Wnt2"/>
</dbReference>
<evidence type="ECO:0000256" key="13">
    <source>
        <dbReference type="SAM" id="MobiDB-lite"/>
    </source>
</evidence>
<dbReference type="GO" id="GO:0048513">
    <property type="term" value="P:animal organ development"/>
    <property type="evidence" value="ECO:0007669"/>
    <property type="project" value="UniProtKB-ARBA"/>
</dbReference>
<dbReference type="GO" id="GO:0005125">
    <property type="term" value="F:cytokine activity"/>
    <property type="evidence" value="ECO:0007669"/>
    <property type="project" value="TreeGrafter"/>
</dbReference>
<comment type="similarity">
    <text evidence="2 12">Belongs to the Wnt family.</text>
</comment>
<feature type="compositionally biased region" description="Acidic residues" evidence="13">
    <location>
        <begin position="646"/>
        <end position="663"/>
    </location>
</feature>
<dbReference type="PRINTS" id="PR01349">
    <property type="entry name" value="WNTPROTEIN"/>
</dbReference>
<dbReference type="Gene3D" id="1.10.437.10">
    <property type="entry name" value="Blc2-like"/>
    <property type="match status" value="1"/>
</dbReference>
<feature type="region of interest" description="Disordered" evidence="13">
    <location>
        <begin position="910"/>
        <end position="940"/>
    </location>
</feature>
<dbReference type="PANTHER" id="PTHR12027:SF86">
    <property type="entry name" value="PROTEIN WNT-2"/>
    <property type="match status" value="1"/>
</dbReference>
<evidence type="ECO:0000313" key="16">
    <source>
        <dbReference type="EMBL" id="KAG7333212.1"/>
    </source>
</evidence>
<evidence type="ECO:0000256" key="8">
    <source>
        <dbReference type="ARBA" id="ARBA00022729"/>
    </source>
</evidence>
<keyword evidence="14" id="KW-0472">Membrane</keyword>
<keyword evidence="8" id="KW-0732">Signal</keyword>
<keyword evidence="9" id="KW-1015">Disulfide bond</keyword>
<feature type="domain" description="Bcl-2 Bcl-2 homology region 1-3" evidence="15">
    <location>
        <begin position="443"/>
        <end position="535"/>
    </location>
</feature>
<dbReference type="InterPro" id="IPR046371">
    <property type="entry name" value="Bcl-2_BH1-3"/>
</dbReference>
<keyword evidence="14" id="KW-1133">Transmembrane helix</keyword>
<evidence type="ECO:0000259" key="15">
    <source>
        <dbReference type="Pfam" id="PF00452"/>
    </source>
</evidence>
<proteinExistence type="inferred from homology"/>
<comment type="subcellular location">
    <subcellularLocation>
        <location evidence="1 12">Secreted</location>
        <location evidence="1 12">Extracellular space</location>
        <location evidence="1 12">Extracellular matrix</location>
    </subcellularLocation>
</comment>
<feature type="transmembrane region" description="Helical" evidence="14">
    <location>
        <begin position="953"/>
        <end position="975"/>
    </location>
</feature>
<protein>
    <recommendedName>
        <fullName evidence="12">Protein Wnt</fullName>
    </recommendedName>
</protein>
<comment type="function">
    <text evidence="12">Ligand for members of the frizzled family of seven transmembrane receptors.</text>
</comment>
<evidence type="ECO:0000313" key="17">
    <source>
        <dbReference type="Proteomes" id="UP000824219"/>
    </source>
</evidence>
<dbReference type="Proteomes" id="UP000824219">
    <property type="component" value="Linkage Group LG04"/>
</dbReference>
<dbReference type="OrthoDB" id="5945655at2759"/>
<dbReference type="PANTHER" id="PTHR12027">
    <property type="entry name" value="WNT RELATED"/>
    <property type="match status" value="1"/>
</dbReference>
<comment type="similarity">
    <text evidence="3">Belongs to the Bcl-2 family.</text>
</comment>
<sequence>MIRWTLHAQWYMGTLGSQVMCDNIPGLVSKQRQMCRQHPGVMQAISGGVNEWISECQHQFRHHRWNCNTVARDHSVFGKLLHRNSREAAFVYAISSAGMVHTLTRACSQGELDSCSCDPGKKGSSHDPKGPFDWGGCSDHVDHAIKFTQAFVDAKEKKERDARALMNLHNNRAGRRAVKRFMTLECKCHGVSGSCNIRTCWLAMGDFRQTGDYLRKKYNSATQVVMNRYGTGFTIAHRKFRKPTKNDLVYFEDSPDYCIWDHESGSVGTGGRVCNRTSHGADSCEVMCCGRGYDTSRVSRTTKCECKFHWCCAVHCRDCHEEHRTDPGSGFVTSIIVHKGSLQCRTFSKGLVCNGKNSLVNVPEGFRYETKYVLLCYLGLHPPSHSRPEEAVEKTSRMKEQIEEQLKQLEDEITASFPSTGFDRHTSPVFSPANPENTIEDSLAVLGDRVAQVLDMHLASATQTLLSGQLDYENFQSAVKEISSHSEGGWSKVLVPLVLLQALHCKGQQLASLLSLGERYLVEAEADFIIQQGGWSAVFSLEDVEEPGALIAEDSNDIYILSGEQGREQLSPPESLLISVADSSGLSSWHTESLPVSLSGHDSWAQVCTMEPEDAKSVDSGEGVASAEERSENNSSNSDIVHVEREEAELLEEGEAVEEEELQESVLSVLGTESELEALREEFRGEVSFPQQPVSEAPESLMSLEEQIVILEAPPSLVSAVPPVDVEPKSLTSSCTAIIAEAPVEAPACIAPSPPKVIADALVEVEPEHLAPSSSIIADAPVDVERECSVHSSLPIAASPQVLNPEPEPLSAQPEPVLAPVEPLIRRTVQEHEAKSEPQPEAVQAAPVYKIFPQEPQAVFVQAITAQEPPLIAPATAQEIPSLEPEIAQETSAPSQVPLVLPPAAAPEQEIQPQQLESVHTASLPAQEPPAAPAHTEPVAEPVAEPVSSEFPVLLYGGAALVAIAALVAYGALAYRKKY</sequence>
<evidence type="ECO:0000256" key="9">
    <source>
        <dbReference type="ARBA" id="ARBA00023157"/>
    </source>
</evidence>
<evidence type="ECO:0000256" key="14">
    <source>
        <dbReference type="SAM" id="Phobius"/>
    </source>
</evidence>
<evidence type="ECO:0000256" key="2">
    <source>
        <dbReference type="ARBA" id="ARBA00005683"/>
    </source>
</evidence>
<dbReference type="PRINTS" id="PR01842">
    <property type="entry name" value="WNT2PROTEIN"/>
</dbReference>
<evidence type="ECO:0000256" key="6">
    <source>
        <dbReference type="ARBA" id="ARBA00022530"/>
    </source>
</evidence>
<evidence type="ECO:0000256" key="11">
    <source>
        <dbReference type="ARBA" id="ARBA00023288"/>
    </source>
</evidence>
<evidence type="ECO:0000256" key="10">
    <source>
        <dbReference type="ARBA" id="ARBA00023180"/>
    </source>
</evidence>
<dbReference type="GO" id="GO:0060070">
    <property type="term" value="P:canonical Wnt signaling pathway"/>
    <property type="evidence" value="ECO:0007669"/>
    <property type="project" value="TreeGrafter"/>
</dbReference>
<dbReference type="InterPro" id="IPR005817">
    <property type="entry name" value="Wnt"/>
</dbReference>
<dbReference type="Pfam" id="PF00452">
    <property type="entry name" value="Bcl-2"/>
    <property type="match status" value="1"/>
</dbReference>
<keyword evidence="11" id="KW-0449">Lipoprotein</keyword>
<keyword evidence="6" id="KW-0272">Extracellular matrix</keyword>
<comment type="caution">
    <text evidence="16">The sequence shown here is derived from an EMBL/GenBank/DDBJ whole genome shotgun (WGS) entry which is preliminary data.</text>
</comment>
<keyword evidence="14" id="KW-0812">Transmembrane</keyword>
<dbReference type="EMBL" id="JAHKSW010000004">
    <property type="protein sequence ID" value="KAG7333212.1"/>
    <property type="molecule type" value="Genomic_DNA"/>
</dbReference>
<dbReference type="InterPro" id="IPR018161">
    <property type="entry name" value="Wnt_CS"/>
</dbReference>
<reference evidence="16 17" key="1">
    <citation type="submission" date="2021-06" db="EMBL/GenBank/DDBJ databases">
        <title>Chromosome-level genome assembly of the red-tail catfish (Hemibagrus wyckioides).</title>
        <authorList>
            <person name="Shao F."/>
        </authorList>
    </citation>
    <scope>NUCLEOTIDE SEQUENCE [LARGE SCALE GENOMIC DNA]</scope>
    <source>
        <strain evidence="16">EC202008001</strain>
        <tissue evidence="16">Blood</tissue>
    </source>
</reference>
<evidence type="ECO:0000256" key="1">
    <source>
        <dbReference type="ARBA" id="ARBA00004498"/>
    </source>
</evidence>
<dbReference type="InterPro" id="IPR036834">
    <property type="entry name" value="Bcl-2-like_sf"/>
</dbReference>
<name>A0A9D3P686_9TELE</name>
<keyword evidence="10" id="KW-0325">Glycoprotein</keyword>